<dbReference type="EMBL" id="VIRV01000001">
    <property type="protein sequence ID" value="MBY0757540.1"/>
    <property type="molecule type" value="Genomic_DNA"/>
</dbReference>
<name>A0ABS7L3C2_9FIRM</name>
<dbReference type="InterPro" id="IPR029044">
    <property type="entry name" value="Nucleotide-diphossugar_trans"/>
</dbReference>
<evidence type="ECO:0000313" key="3">
    <source>
        <dbReference type="Proteomes" id="UP000779049"/>
    </source>
</evidence>
<dbReference type="PANTHER" id="PTHR43777">
    <property type="entry name" value="MOLYBDENUM COFACTOR CYTIDYLYLTRANSFERASE"/>
    <property type="match status" value="1"/>
</dbReference>
<comment type="caution">
    <text evidence="2">The sequence shown here is derived from an EMBL/GenBank/DDBJ whole genome shotgun (WGS) entry which is preliminary data.</text>
</comment>
<evidence type="ECO:0000313" key="2">
    <source>
        <dbReference type="EMBL" id="MBY0757540.1"/>
    </source>
</evidence>
<dbReference type="InterPro" id="IPR025877">
    <property type="entry name" value="MobA-like_NTP_Trfase"/>
</dbReference>
<dbReference type="NCBIfam" id="TIGR03309">
    <property type="entry name" value="matur_yqeB"/>
    <property type="match status" value="1"/>
</dbReference>
<feature type="domain" description="MobA-like NTP transferase" evidence="1">
    <location>
        <begin position="6"/>
        <end position="169"/>
    </location>
</feature>
<dbReference type="Gene3D" id="3.90.550.10">
    <property type="entry name" value="Spore Coat Polysaccharide Biosynthesis Protein SpsA, Chain A"/>
    <property type="match status" value="1"/>
</dbReference>
<dbReference type="SUPFAM" id="SSF53448">
    <property type="entry name" value="Nucleotide-diphospho-sugar transferases"/>
    <property type="match status" value="1"/>
</dbReference>
<protein>
    <submittedName>
        <fullName evidence="2">EF2563 family selenium-dependent molybdenum hydroxylase system protein</fullName>
    </submittedName>
</protein>
<sequence length="453" mass="50496">MKVHLIILAAGRSLRYGKKDKLSEQVGGRKLLPSLLFKMEQMKKEWMGYQILVCGENTEKADYTGIRVVNENPEKGISYSVFLALHTLCGLPEWKPQDAVCFCTADQPFLKRRTVENMVEGFLESKKGIGCLFFKGPKNPCVFGGKYVPELLSLTGDTGGKKVLRSHMEDVYFYPAEKEEIWDMDEERTIVIRGAGDLASGVGYVLYQAGYRILMLDVERPACIRRQVAFCQAIYEGVCTVQGVTGRLAAAEEEVKKIWSDKEIPVLIDPECTCLEWVRPMVVIDAILAKKNIGTKRDMAPLTIGLGPGFTAGNDVDLVVETMRGDTLAHVYEEGRALANTGVPGLIEGYGKERVIHAPASGTIRYFYRVGDPVHKGEVIAKVGNTEITAPISGYLRGAIHENYPVVKGLKIMDIEPRMDDRERCFRISDKAEKLGKAIWKAITNWEERCCGN</sequence>
<dbReference type="Proteomes" id="UP000779049">
    <property type="component" value="Unassembled WGS sequence"/>
</dbReference>
<keyword evidence="3" id="KW-1185">Reference proteome</keyword>
<dbReference type="InterPro" id="IPR017695">
    <property type="entry name" value="Se-dep_Mo_hydrolase_YqeB"/>
</dbReference>
<organism evidence="2 3">
    <name type="scientific">Sellimonas caecigallum</name>
    <dbReference type="NCBI Taxonomy" id="2592333"/>
    <lineage>
        <taxon>Bacteria</taxon>
        <taxon>Bacillati</taxon>
        <taxon>Bacillota</taxon>
        <taxon>Clostridia</taxon>
        <taxon>Lachnospirales</taxon>
        <taxon>Lachnospiraceae</taxon>
        <taxon>Sellimonas</taxon>
    </lineage>
</organism>
<dbReference type="RefSeq" id="WP_087199638.1">
    <property type="nucleotide sequence ID" value="NZ_CP173660.1"/>
</dbReference>
<accession>A0ABS7L3C2</accession>
<evidence type="ECO:0000259" key="1">
    <source>
        <dbReference type="Pfam" id="PF12804"/>
    </source>
</evidence>
<dbReference type="PANTHER" id="PTHR43777:SF1">
    <property type="entry name" value="MOLYBDENUM COFACTOR CYTIDYLYLTRANSFERASE"/>
    <property type="match status" value="1"/>
</dbReference>
<dbReference type="Pfam" id="PF12804">
    <property type="entry name" value="NTP_transf_3"/>
    <property type="match status" value="1"/>
</dbReference>
<proteinExistence type="predicted"/>
<gene>
    <name evidence="2" type="ORF">FLB61_00200</name>
</gene>
<reference evidence="2 3" key="1">
    <citation type="journal article" date="2020" name="New Microbes New Infect">
        <title>Sellimonas caecigallum sp. nov., description and genome sequence of a new member of the Sellimonas genus isolated from the cecum of feral chicken.</title>
        <authorList>
            <person name="Wongkuna S."/>
            <person name="Ghimire S."/>
            <person name="Antony L."/>
            <person name="Chankhamhaengdecha S."/>
            <person name="Janvilisri T."/>
            <person name="Scaria J."/>
        </authorList>
    </citation>
    <scope>NUCLEOTIDE SEQUENCE [LARGE SCALE GENOMIC DNA]</scope>
    <source>
        <strain evidence="2 3">SW451</strain>
    </source>
</reference>